<proteinExistence type="predicted"/>
<dbReference type="Proteomes" id="UP000095286">
    <property type="component" value="Unplaced"/>
</dbReference>
<reference evidence="2" key="1">
    <citation type="submission" date="2016-11" db="UniProtKB">
        <authorList>
            <consortium name="WormBaseParasite"/>
        </authorList>
    </citation>
    <scope>IDENTIFICATION</scope>
    <source>
        <strain evidence="2">KR3021</strain>
    </source>
</reference>
<name>A0AC35TZF2_9BILA</name>
<sequence length="727" mass="82727">MDGEDNENVTPIKAEKPIQRFMRKGEGVTGKFKGKINYPAIGLAKAHSTPKQDDVVLDDYQTESSNGEDVYIQTLEAHAIRKQPLGSRSNGFGGTKYSDKGNNHGPSSSESEIVEPSAIAHENTEDFEIAERMVQSARQPNFVVLEQPVVSPLGQRKSNLQEDGRRFSRYNTMPRQIHTPSQMSSTGSNFTATIMQRNNYFHRDSYSSSPSAIHGKINSLGSIPETETPRTKSSYRDRYDESQVNPLEDQLEHQILTIDYAFTQLKARMDMVFVVREKRLGEVEDDLKGQIMSFEQEKRIIHEKNTQYQKTIQRLKEENEELKKGNALAKQENETLKGKYLAASTKVSNIRTKLSTVEKEYKEEMVKKNEEIANLRKRLERKYSLNQTDPGYYNDANQVGERRKRNSYPEEMNDGNDRIGTSSRRTSYGLNSSIKQSPTCCHHDNGHIELSVPNKQVKWQNPVAETQAFETVVDSIMIDRDNSTGSVSHEEEINSHMKKIKFDINSDSDCVGVFSDKRSQTVYLSKNCGCQVYKYSNGDRRWVHSDSVYELYYMALEGTNIVSIMDEWTILFQSGTGQLEISRSDGQKIVINRDGVRTDLRKSTDGTYIAEIYKGRKKVTVTSITLKTEIKDTKNPVLWKDSRMEHGENNIYRFETSSFKLNRSPEGQVKIILMLVQTKDEISLLVEDVTCVKHVTKKNDITIKETCLLWGKSAKAVVPIPVNTGNS</sequence>
<accession>A0AC35TZF2</accession>
<evidence type="ECO:0000313" key="1">
    <source>
        <dbReference type="Proteomes" id="UP000095286"/>
    </source>
</evidence>
<protein>
    <submittedName>
        <fullName evidence="2">Centromere protein J</fullName>
    </submittedName>
</protein>
<dbReference type="WBParaSite" id="RSKR_0000629900.1">
    <property type="protein sequence ID" value="RSKR_0000629900.1"/>
    <property type="gene ID" value="RSKR_0000629900"/>
</dbReference>
<evidence type="ECO:0000313" key="2">
    <source>
        <dbReference type="WBParaSite" id="RSKR_0000629900.1"/>
    </source>
</evidence>
<organism evidence="1 2">
    <name type="scientific">Rhabditophanes sp. KR3021</name>
    <dbReference type="NCBI Taxonomy" id="114890"/>
    <lineage>
        <taxon>Eukaryota</taxon>
        <taxon>Metazoa</taxon>
        <taxon>Ecdysozoa</taxon>
        <taxon>Nematoda</taxon>
        <taxon>Chromadorea</taxon>
        <taxon>Rhabditida</taxon>
        <taxon>Tylenchina</taxon>
        <taxon>Panagrolaimomorpha</taxon>
        <taxon>Strongyloidoidea</taxon>
        <taxon>Alloionematidae</taxon>
        <taxon>Rhabditophanes</taxon>
    </lineage>
</organism>